<feature type="region of interest" description="Disordered" evidence="1">
    <location>
        <begin position="1"/>
        <end position="39"/>
    </location>
</feature>
<dbReference type="AlphaFoldDB" id="A0A0P7YRW9"/>
<name>A0A0P7YRW9_9CYAN</name>
<evidence type="ECO:0000256" key="1">
    <source>
        <dbReference type="SAM" id="MobiDB-lite"/>
    </source>
</evidence>
<feature type="compositionally biased region" description="Low complexity" evidence="1">
    <location>
        <begin position="30"/>
        <end position="39"/>
    </location>
</feature>
<protein>
    <submittedName>
        <fullName evidence="2">Rhamnogalacturonase B, N-terminal</fullName>
    </submittedName>
</protein>
<reference evidence="2 3" key="1">
    <citation type="submission" date="2015-09" db="EMBL/GenBank/DDBJ databases">
        <title>Identification and resolution of microdiversity through metagenomic sequencing of parallel consortia.</title>
        <authorList>
            <person name="Nelson W.C."/>
            <person name="Romine M.F."/>
            <person name="Lindemann S.R."/>
        </authorList>
    </citation>
    <scope>NUCLEOTIDE SEQUENCE [LARGE SCALE GENOMIC DNA]</scope>
    <source>
        <strain evidence="2">Ana</strain>
    </source>
</reference>
<evidence type="ECO:0000313" key="2">
    <source>
        <dbReference type="EMBL" id="KPQ33109.1"/>
    </source>
</evidence>
<proteinExistence type="predicted"/>
<dbReference type="STRING" id="1666911.HLUCCA11_19520"/>
<comment type="caution">
    <text evidence="2">The sequence shown here is derived from an EMBL/GenBank/DDBJ whole genome shotgun (WGS) entry which is preliminary data.</text>
</comment>
<dbReference type="Proteomes" id="UP000050465">
    <property type="component" value="Unassembled WGS sequence"/>
</dbReference>
<sequence length="358" mass="38319">MEANTAEAGVFEVGSDATSMKSVHQKGSEEASSYPSTSASASLLGALQPSFSATSRSVSCSATERSTERSYAARKDANSQTAQSFNFGEIHAVQERFQALLKQRLLSEYENNPPLFPWESEISEYPAEVADSVPTAAMSSLWRTHLSGLSVSGLLPTALIDTLLERCQEIARAPIKQGIRLVRAVEDIFPESADMLEPIANMVLVPAYRSGREAQDAVIREITHAVGGYDSAMPEQQIALSMLAAQEILGALTFSVSAAQPYEQRSWITAAGAIDLTVSYGATHNGCHELKVVAVLPEGGQLRLRDGDVEKLALRSQPGALDVALSTPALGTTYMLEVFLQSEVSGLNFAIHVADVLA</sequence>
<dbReference type="EMBL" id="LJZR01000038">
    <property type="protein sequence ID" value="KPQ33109.1"/>
    <property type="molecule type" value="Genomic_DNA"/>
</dbReference>
<gene>
    <name evidence="2" type="ORF">HLUCCA11_19520</name>
</gene>
<accession>A0A0P7YRW9</accession>
<evidence type="ECO:0000313" key="3">
    <source>
        <dbReference type="Proteomes" id="UP000050465"/>
    </source>
</evidence>
<organism evidence="2 3">
    <name type="scientific">Phormidesmis priestleyi Ana</name>
    <dbReference type="NCBI Taxonomy" id="1666911"/>
    <lineage>
        <taxon>Bacteria</taxon>
        <taxon>Bacillati</taxon>
        <taxon>Cyanobacteriota</taxon>
        <taxon>Cyanophyceae</taxon>
        <taxon>Leptolyngbyales</taxon>
        <taxon>Leptolyngbyaceae</taxon>
        <taxon>Phormidesmis</taxon>
    </lineage>
</organism>